<evidence type="ECO:0008006" key="4">
    <source>
        <dbReference type="Google" id="ProtNLM"/>
    </source>
</evidence>
<gene>
    <name evidence="2" type="ORF">PCC6912_45430</name>
</gene>
<keyword evidence="1" id="KW-1133">Transmembrane helix</keyword>
<feature type="transmembrane region" description="Helical" evidence="1">
    <location>
        <begin position="117"/>
        <end position="135"/>
    </location>
</feature>
<keyword evidence="3" id="KW-1185">Reference proteome</keyword>
<reference evidence="2 3" key="1">
    <citation type="journal article" date="2019" name="Genome Biol. Evol.">
        <title>Day and night: Metabolic profiles and evolutionary relationships of six axenic non-marine cyanobacteria.</title>
        <authorList>
            <person name="Will S.E."/>
            <person name="Henke P."/>
            <person name="Boedeker C."/>
            <person name="Huang S."/>
            <person name="Brinkmann H."/>
            <person name="Rohde M."/>
            <person name="Jarek M."/>
            <person name="Friedl T."/>
            <person name="Seufert S."/>
            <person name="Schumacher M."/>
            <person name="Overmann J."/>
            <person name="Neumann-Schaal M."/>
            <person name="Petersen J."/>
        </authorList>
    </citation>
    <scope>NUCLEOTIDE SEQUENCE [LARGE SCALE GENOMIC DNA]</scope>
    <source>
        <strain evidence="2 3">PCC 6912</strain>
    </source>
</reference>
<name>A0A3S0ZZC4_CHLFR</name>
<proteinExistence type="predicted"/>
<feature type="transmembrane region" description="Helical" evidence="1">
    <location>
        <begin position="68"/>
        <end position="89"/>
    </location>
</feature>
<evidence type="ECO:0000313" key="3">
    <source>
        <dbReference type="Proteomes" id="UP000268857"/>
    </source>
</evidence>
<evidence type="ECO:0000313" key="2">
    <source>
        <dbReference type="EMBL" id="RUR75971.1"/>
    </source>
</evidence>
<dbReference type="PANTHER" id="PTHR34548:SF2">
    <property type="entry name" value="PROTEIN TIC 21, CHLOROPLASTIC"/>
    <property type="match status" value="1"/>
</dbReference>
<feature type="transmembrane region" description="Helical" evidence="1">
    <location>
        <begin position="35"/>
        <end position="56"/>
    </location>
</feature>
<dbReference type="EMBL" id="RSCJ01000022">
    <property type="protein sequence ID" value="RUR75971.1"/>
    <property type="molecule type" value="Genomic_DNA"/>
</dbReference>
<protein>
    <recommendedName>
        <fullName evidence="4">DUF3611 domain-containing protein</fullName>
    </recommendedName>
</protein>
<organism evidence="2 3">
    <name type="scientific">Chlorogloeopsis fritschii PCC 6912</name>
    <dbReference type="NCBI Taxonomy" id="211165"/>
    <lineage>
        <taxon>Bacteria</taxon>
        <taxon>Bacillati</taxon>
        <taxon>Cyanobacteriota</taxon>
        <taxon>Cyanophyceae</taxon>
        <taxon>Nostocales</taxon>
        <taxon>Chlorogloeopsidaceae</taxon>
        <taxon>Chlorogloeopsis</taxon>
    </lineage>
</organism>
<sequence length="197" mass="22002">MTNNQRVYMLNNLEPFSQPPTKQEFAATFRVVSRFSFWVQLALGSVSALALLFASFSRNITAQTNNPGIGFGIFLAIIGILLLCFRVYWAFRYRRLAKRLQAPNPQIHPKKEDIIRVLRFGLIVSLVGLLIAFIGSEETVAVVLAKALAQPQGVAVYNQENVIRSLDIFVMLANINMIGAHFFGGVTSLGLLEWVEQ</sequence>
<dbReference type="STRING" id="211165.GCA_000317285_06581"/>
<dbReference type="InterPro" id="IPR022051">
    <property type="entry name" value="DUF3611"/>
</dbReference>
<dbReference type="Pfam" id="PF12263">
    <property type="entry name" value="DUF3611"/>
    <property type="match status" value="1"/>
</dbReference>
<accession>A0A3S0ZZC4</accession>
<evidence type="ECO:0000256" key="1">
    <source>
        <dbReference type="SAM" id="Phobius"/>
    </source>
</evidence>
<dbReference type="AlphaFoldDB" id="A0A3S0ZZC4"/>
<dbReference type="PANTHER" id="PTHR34548">
    <property type="entry name" value="PROTEIN TIC 21, CHLOROPLASTIC"/>
    <property type="match status" value="1"/>
</dbReference>
<dbReference type="Proteomes" id="UP000268857">
    <property type="component" value="Unassembled WGS sequence"/>
</dbReference>
<keyword evidence="1" id="KW-0812">Transmembrane</keyword>
<comment type="caution">
    <text evidence="2">The sequence shown here is derived from an EMBL/GenBank/DDBJ whole genome shotgun (WGS) entry which is preliminary data.</text>
</comment>
<keyword evidence="1" id="KW-0472">Membrane</keyword>
<feature type="transmembrane region" description="Helical" evidence="1">
    <location>
        <begin position="168"/>
        <end position="192"/>
    </location>
</feature>